<keyword evidence="2" id="KW-0732">Signal</keyword>
<evidence type="ECO:0000256" key="2">
    <source>
        <dbReference type="SAM" id="SignalP"/>
    </source>
</evidence>
<reference evidence="3 4" key="1">
    <citation type="submission" date="2020-08" db="EMBL/GenBank/DDBJ databases">
        <title>Genome sequence of Rhizobiales bacterium strain IZ6.</title>
        <authorList>
            <person name="Nakai R."/>
            <person name="Naganuma T."/>
        </authorList>
    </citation>
    <scope>NUCLEOTIDE SEQUENCE [LARGE SCALE GENOMIC DNA]</scope>
    <source>
        <strain evidence="3 4">IZ6</strain>
    </source>
</reference>
<sequence length="246" mass="26238">MTARSLFAFALTAFCASAAAAQELAIPPANIPQLADFALDSDVFAPKGWTMESQTVGDLDKDGDEDVVFVLHEKNPANVLKNEGLGAPELDTNPRILGVGFREGTGYRLVLQNSVLIPRHIDPVLDDAFAADGGIEVARGAFSVVLNSFSSAGSWEAGNARLTFRWQNGRFELIGWERNTVQRNSGATVDTSANFSTGVLEIKKGSIENDRSKTAKKKIALKPMPIDQVGDGLDFGSGADGSPLIE</sequence>
<dbReference type="EMBL" id="AP023361">
    <property type="protein sequence ID" value="BCJ92155.1"/>
    <property type="molecule type" value="Genomic_DNA"/>
</dbReference>
<evidence type="ECO:0008006" key="5">
    <source>
        <dbReference type="Google" id="ProtNLM"/>
    </source>
</evidence>
<evidence type="ECO:0000256" key="1">
    <source>
        <dbReference type="SAM" id="MobiDB-lite"/>
    </source>
</evidence>
<protein>
    <recommendedName>
        <fullName evidence="5">VCBS repeat-containing protein</fullName>
    </recommendedName>
</protein>
<keyword evidence="4" id="KW-1185">Reference proteome</keyword>
<evidence type="ECO:0000313" key="4">
    <source>
        <dbReference type="Proteomes" id="UP000515317"/>
    </source>
</evidence>
<accession>A0A6S6QX76</accession>
<dbReference type="Proteomes" id="UP000515317">
    <property type="component" value="Chromosome"/>
</dbReference>
<organism evidence="3 4">
    <name type="scientific">Terrihabitans soli</name>
    <dbReference type="NCBI Taxonomy" id="708113"/>
    <lineage>
        <taxon>Bacteria</taxon>
        <taxon>Pseudomonadati</taxon>
        <taxon>Pseudomonadota</taxon>
        <taxon>Alphaproteobacteria</taxon>
        <taxon>Hyphomicrobiales</taxon>
        <taxon>Terrihabitans</taxon>
    </lineage>
</organism>
<proteinExistence type="predicted"/>
<name>A0A6S6QX76_9HYPH</name>
<feature type="signal peptide" evidence="2">
    <location>
        <begin position="1"/>
        <end position="20"/>
    </location>
</feature>
<dbReference type="KEGG" id="tso:IZ6_28900"/>
<feature type="region of interest" description="Disordered" evidence="1">
    <location>
        <begin position="226"/>
        <end position="246"/>
    </location>
</feature>
<evidence type="ECO:0000313" key="3">
    <source>
        <dbReference type="EMBL" id="BCJ92155.1"/>
    </source>
</evidence>
<gene>
    <name evidence="3" type="ORF">IZ6_28900</name>
</gene>
<feature type="chain" id="PRO_5027774660" description="VCBS repeat-containing protein" evidence="2">
    <location>
        <begin position="21"/>
        <end position="246"/>
    </location>
</feature>
<dbReference type="RefSeq" id="WP_222875751.1">
    <property type="nucleotide sequence ID" value="NZ_AP023361.1"/>
</dbReference>
<dbReference type="AlphaFoldDB" id="A0A6S6QX76"/>